<evidence type="ECO:0000313" key="1">
    <source>
        <dbReference type="EMBL" id="QRG07747.1"/>
    </source>
</evidence>
<dbReference type="AlphaFoldDB" id="A0A974SJR5"/>
<accession>A0A974SJR5</accession>
<sequence length="82" mass="9282">MSALAKRVELPVDEAPVQKVDDVLIHVRFNPNAEVFTIDRLPEGVAPKAWFERLYLHAAPYYRTLANGRGFFRIPAEVFAAV</sequence>
<protein>
    <submittedName>
        <fullName evidence="1">Uncharacterized protein</fullName>
    </submittedName>
</protein>
<organism evidence="1 2">
    <name type="scientific">Xanthobacter dioxanivorans</name>
    <dbReference type="NCBI Taxonomy" id="2528964"/>
    <lineage>
        <taxon>Bacteria</taxon>
        <taxon>Pseudomonadati</taxon>
        <taxon>Pseudomonadota</taxon>
        <taxon>Alphaproteobacteria</taxon>
        <taxon>Hyphomicrobiales</taxon>
        <taxon>Xanthobacteraceae</taxon>
        <taxon>Xanthobacter</taxon>
    </lineage>
</organism>
<name>A0A974SJR5_9HYPH</name>
<dbReference type="Proteomes" id="UP000596427">
    <property type="component" value="Chromosome"/>
</dbReference>
<reference evidence="1 2" key="1">
    <citation type="submission" date="2020-10" db="EMBL/GenBank/DDBJ databases">
        <title>Degradation of 1,4-Dioxane by Xanthobacter sp. YN2, via a Novel Group-2 Soluble Di-Iron Monooxygenase.</title>
        <authorList>
            <person name="Ma F."/>
            <person name="Wang Y."/>
            <person name="Yang J."/>
            <person name="Guo H."/>
            <person name="Su D."/>
            <person name="Yu L."/>
        </authorList>
    </citation>
    <scope>NUCLEOTIDE SEQUENCE [LARGE SCALE GENOMIC DNA]</scope>
    <source>
        <strain evidence="1 2">YN2</strain>
    </source>
</reference>
<dbReference type="EMBL" id="CP063362">
    <property type="protein sequence ID" value="QRG07747.1"/>
    <property type="molecule type" value="Genomic_DNA"/>
</dbReference>
<dbReference type="KEGG" id="xdi:EZH22_05005"/>
<evidence type="ECO:0000313" key="2">
    <source>
        <dbReference type="Proteomes" id="UP000596427"/>
    </source>
</evidence>
<keyword evidence="2" id="KW-1185">Reference proteome</keyword>
<dbReference type="RefSeq" id="WP_203194660.1">
    <property type="nucleotide sequence ID" value="NZ_CP063362.1"/>
</dbReference>
<gene>
    <name evidence="1" type="ORF">EZH22_05005</name>
</gene>
<proteinExistence type="predicted"/>